<protein>
    <submittedName>
        <fullName evidence="2">Uncharacterized protein</fullName>
    </submittedName>
</protein>
<evidence type="ECO:0000256" key="1">
    <source>
        <dbReference type="SAM" id="MobiDB-lite"/>
    </source>
</evidence>
<dbReference type="EMBL" id="UZAU01000821">
    <property type="status" value="NOT_ANNOTATED_CDS"/>
    <property type="molecule type" value="Genomic_DNA"/>
</dbReference>
<dbReference type="AlphaFoldDB" id="A0A803QJB7"/>
<proteinExistence type="predicted"/>
<feature type="region of interest" description="Disordered" evidence="1">
    <location>
        <begin position="28"/>
        <end position="49"/>
    </location>
</feature>
<organism evidence="2 3">
    <name type="scientific">Cannabis sativa</name>
    <name type="common">Hemp</name>
    <name type="synonym">Marijuana</name>
    <dbReference type="NCBI Taxonomy" id="3483"/>
    <lineage>
        <taxon>Eukaryota</taxon>
        <taxon>Viridiplantae</taxon>
        <taxon>Streptophyta</taxon>
        <taxon>Embryophyta</taxon>
        <taxon>Tracheophyta</taxon>
        <taxon>Spermatophyta</taxon>
        <taxon>Magnoliopsida</taxon>
        <taxon>eudicotyledons</taxon>
        <taxon>Gunneridae</taxon>
        <taxon>Pentapetalae</taxon>
        <taxon>rosids</taxon>
        <taxon>fabids</taxon>
        <taxon>Rosales</taxon>
        <taxon>Cannabaceae</taxon>
        <taxon>Cannabis</taxon>
    </lineage>
</organism>
<dbReference type="Proteomes" id="UP000596661">
    <property type="component" value="Unassembled WGS sequence"/>
</dbReference>
<name>A0A803QJB7_CANSA</name>
<sequence>MTSTCPKCSAPMSEILGVRRRSGKISCPRRINKTNTDTRGSRSSHSLGCKLLPEGSLERRQEKRKLQSSPNFHSRFLTLEPTVQVPSKLRNPWKTFWTPLPRPTAPSQTCRCTPGGGPEEVAEGGLRWAFLRQVWEDVSDLNLDPLTNYSKRFVGPNLDSFASEMITAEAGRLSKTLVDQGFTVSEFDGKKDLRDSREENHELLVKLKSLEELHQTNLEITTNLTIELKELREFWDKTQK</sequence>
<dbReference type="Gramene" id="evm.model.10.1317">
    <property type="protein sequence ID" value="cds.evm.model.10.1317"/>
    <property type="gene ID" value="evm.TU.10.1317"/>
</dbReference>
<accession>A0A803QJB7</accession>
<feature type="compositionally biased region" description="Polar residues" evidence="1">
    <location>
        <begin position="33"/>
        <end position="46"/>
    </location>
</feature>
<evidence type="ECO:0000313" key="2">
    <source>
        <dbReference type="EnsemblPlants" id="cds.evm.model.10.1317"/>
    </source>
</evidence>
<dbReference type="EnsemblPlants" id="evm.model.10.1317">
    <property type="protein sequence ID" value="cds.evm.model.10.1317"/>
    <property type="gene ID" value="evm.TU.10.1317"/>
</dbReference>
<keyword evidence="3" id="KW-1185">Reference proteome</keyword>
<reference evidence="2" key="1">
    <citation type="submission" date="2021-03" db="UniProtKB">
        <authorList>
            <consortium name="EnsemblPlants"/>
        </authorList>
    </citation>
    <scope>IDENTIFICATION</scope>
</reference>
<evidence type="ECO:0000313" key="3">
    <source>
        <dbReference type="Proteomes" id="UP000596661"/>
    </source>
</evidence>